<keyword evidence="2" id="KW-1133">Transmembrane helix</keyword>
<accession>A0A1Z4GBH9</accession>
<keyword evidence="2" id="KW-0472">Membrane</keyword>
<dbReference type="Proteomes" id="UP000218287">
    <property type="component" value="Chromosome"/>
</dbReference>
<dbReference type="OrthoDB" id="6286374at2"/>
<organism evidence="3 4">
    <name type="scientific">Anabaenopsis circularis NIES-21</name>
    <dbReference type="NCBI Taxonomy" id="1085406"/>
    <lineage>
        <taxon>Bacteria</taxon>
        <taxon>Bacillati</taxon>
        <taxon>Cyanobacteriota</taxon>
        <taxon>Cyanophyceae</taxon>
        <taxon>Nostocales</taxon>
        <taxon>Nodulariaceae</taxon>
        <taxon>Anabaenopsis</taxon>
    </lineage>
</organism>
<gene>
    <name evidence="3" type="ORF">NIES21_06560</name>
</gene>
<evidence type="ECO:0000313" key="3">
    <source>
        <dbReference type="EMBL" id="BAY14871.1"/>
    </source>
</evidence>
<evidence type="ECO:0000256" key="1">
    <source>
        <dbReference type="SAM" id="MobiDB-lite"/>
    </source>
</evidence>
<dbReference type="EMBL" id="AP018174">
    <property type="protein sequence ID" value="BAY14871.1"/>
    <property type="molecule type" value="Genomic_DNA"/>
</dbReference>
<feature type="compositionally biased region" description="Low complexity" evidence="1">
    <location>
        <begin position="517"/>
        <end position="527"/>
    </location>
</feature>
<dbReference type="AlphaFoldDB" id="A0A1Z4GBH9"/>
<keyword evidence="4" id="KW-1185">Reference proteome</keyword>
<feature type="region of interest" description="Disordered" evidence="1">
    <location>
        <begin position="515"/>
        <end position="534"/>
    </location>
</feature>
<sequence length="534" mass="59875">MSLPFILDITIGLIFIYLILSLLASEIQELITTILQWRAVHLKKSIEILIAGDVSKSDDDNVLQLVNDLYNHPLLQSVNQEAKGFLTVLPRKFIWLLSSLLNKITPPGEKRTKSIFGYIRNGKEDVKKQKHSAPSYIPADTFATTLMDTLGLPKLVQKLTESRLINFTHQQLDEIQTILSRLAAKIDNTDEHVRQFLENTHDEFNNTVEASFKLIIVDFQKDKIDLLTSLNRMAKSFDKYIGCFAADMPDHELISNTLQRLKVLRADIFDDIEQTICLKGLRPNINEVVQLISVGSDIQQEFINEFQDKDSEAYQTFQYISQRLEQFSQKLPPSVVGNMATLARRAQLKAKSTEDGVNILRREIEQTFNNSMERASGVYKRNAKGVALLIGFAIAILANADTFHIVSRLSKDTAIRTAIVNNAGQIVEVNTSQDLQSLKKATDEVLTDISLPIGWNPVNLDQQLPKATDSGKSSISSITNYLTMVAGWFISGIAISMGAPFWFDLLSKVVNVRNSGKKPPVTTSKPTTEGENTY</sequence>
<protein>
    <submittedName>
        <fullName evidence="3">Uncharacterized protein</fullName>
    </submittedName>
</protein>
<feature type="transmembrane region" description="Helical" evidence="2">
    <location>
        <begin position="481"/>
        <end position="503"/>
    </location>
</feature>
<reference evidence="3 4" key="1">
    <citation type="submission" date="2017-06" db="EMBL/GenBank/DDBJ databases">
        <title>Genome sequencing of cyanobaciteial culture collection at National Institute for Environmental Studies (NIES).</title>
        <authorList>
            <person name="Hirose Y."/>
            <person name="Shimura Y."/>
            <person name="Fujisawa T."/>
            <person name="Nakamura Y."/>
            <person name="Kawachi M."/>
        </authorList>
    </citation>
    <scope>NUCLEOTIDE SEQUENCE [LARGE SCALE GENOMIC DNA]</scope>
    <source>
        <strain evidence="3 4">NIES-21</strain>
    </source>
</reference>
<feature type="transmembrane region" description="Helical" evidence="2">
    <location>
        <begin position="386"/>
        <end position="406"/>
    </location>
</feature>
<name>A0A1Z4GBH9_9CYAN</name>
<evidence type="ECO:0000256" key="2">
    <source>
        <dbReference type="SAM" id="Phobius"/>
    </source>
</evidence>
<keyword evidence="2" id="KW-0812">Transmembrane</keyword>
<evidence type="ECO:0000313" key="4">
    <source>
        <dbReference type="Proteomes" id="UP000218287"/>
    </source>
</evidence>
<proteinExistence type="predicted"/>
<feature type="transmembrane region" description="Helical" evidence="2">
    <location>
        <begin position="5"/>
        <end position="24"/>
    </location>
</feature>